<evidence type="ECO:0000259" key="7">
    <source>
        <dbReference type="PROSITE" id="PS50110"/>
    </source>
</evidence>
<evidence type="ECO:0000256" key="1">
    <source>
        <dbReference type="ARBA" id="ARBA00022553"/>
    </source>
</evidence>
<comment type="caution">
    <text evidence="8">The sequence shown here is derived from an EMBL/GenBank/DDBJ whole genome shotgun (WGS) entry which is preliminary data.</text>
</comment>
<keyword evidence="3" id="KW-0805">Transcription regulation</keyword>
<reference evidence="8 9" key="1">
    <citation type="journal article" date="2016" name="Nat. Commun.">
        <title>Thousands of microbial genomes shed light on interconnected biogeochemical processes in an aquifer system.</title>
        <authorList>
            <person name="Anantharaman K."/>
            <person name="Brown C.T."/>
            <person name="Hug L.A."/>
            <person name="Sharon I."/>
            <person name="Castelle C.J."/>
            <person name="Probst A.J."/>
            <person name="Thomas B.C."/>
            <person name="Singh A."/>
            <person name="Wilkins M.J."/>
            <person name="Karaoz U."/>
            <person name="Brodie E.L."/>
            <person name="Williams K.H."/>
            <person name="Hubbard S.S."/>
            <person name="Banfield J.F."/>
        </authorList>
    </citation>
    <scope>NUCLEOTIDE SEQUENCE [LARGE SCALE GENOMIC DNA]</scope>
</reference>
<dbReference type="SMART" id="SM00448">
    <property type="entry name" value="REC"/>
    <property type="match status" value="1"/>
</dbReference>
<dbReference type="PANTHER" id="PTHR48111">
    <property type="entry name" value="REGULATOR OF RPOS"/>
    <property type="match status" value="1"/>
</dbReference>
<evidence type="ECO:0000256" key="5">
    <source>
        <dbReference type="ARBA" id="ARBA00023163"/>
    </source>
</evidence>
<organism evidence="8 9">
    <name type="scientific">Candidatus Kerfeldbacteria bacterium RIFCSPHIGHO2_12_FULL_48_17</name>
    <dbReference type="NCBI Taxonomy" id="1798542"/>
    <lineage>
        <taxon>Bacteria</taxon>
        <taxon>Candidatus Kerfeldiibacteriota</taxon>
    </lineage>
</organism>
<dbReference type="GO" id="GO:0005829">
    <property type="term" value="C:cytosol"/>
    <property type="evidence" value="ECO:0007669"/>
    <property type="project" value="TreeGrafter"/>
</dbReference>
<dbReference type="EMBL" id="MHKD01000017">
    <property type="protein sequence ID" value="OGY84200.1"/>
    <property type="molecule type" value="Genomic_DNA"/>
</dbReference>
<evidence type="ECO:0000256" key="6">
    <source>
        <dbReference type="PROSITE-ProRule" id="PRU00169"/>
    </source>
</evidence>
<name>A0A1G2B7G6_9BACT</name>
<dbReference type="InterPro" id="IPR039420">
    <property type="entry name" value="WalR-like"/>
</dbReference>
<dbReference type="PANTHER" id="PTHR48111:SF1">
    <property type="entry name" value="TWO-COMPONENT RESPONSE REGULATOR ORR33"/>
    <property type="match status" value="1"/>
</dbReference>
<protein>
    <recommendedName>
        <fullName evidence="7">Response regulatory domain-containing protein</fullName>
    </recommendedName>
</protein>
<evidence type="ECO:0000256" key="3">
    <source>
        <dbReference type="ARBA" id="ARBA00023015"/>
    </source>
</evidence>
<feature type="domain" description="Response regulatory" evidence="7">
    <location>
        <begin position="1"/>
        <end position="118"/>
    </location>
</feature>
<keyword evidence="5" id="KW-0804">Transcription</keyword>
<evidence type="ECO:0000256" key="2">
    <source>
        <dbReference type="ARBA" id="ARBA00023012"/>
    </source>
</evidence>
<feature type="modified residue" description="4-aspartylphosphate" evidence="6">
    <location>
        <position position="49"/>
    </location>
</feature>
<evidence type="ECO:0000256" key="4">
    <source>
        <dbReference type="ARBA" id="ARBA00023125"/>
    </source>
</evidence>
<dbReference type="InterPro" id="IPR001789">
    <property type="entry name" value="Sig_transdc_resp-reg_receiver"/>
</dbReference>
<keyword evidence="4" id="KW-0238">DNA-binding</keyword>
<dbReference type="GO" id="GO:0032993">
    <property type="term" value="C:protein-DNA complex"/>
    <property type="evidence" value="ECO:0007669"/>
    <property type="project" value="TreeGrafter"/>
</dbReference>
<accession>A0A1G2B7G6</accession>
<dbReference type="SUPFAM" id="SSF52172">
    <property type="entry name" value="CheY-like"/>
    <property type="match status" value="1"/>
</dbReference>
<dbReference type="Proteomes" id="UP000176952">
    <property type="component" value="Unassembled WGS sequence"/>
</dbReference>
<sequence>MLIIEDDQFLSELSQTKLSKAGYEVMAALDGETGLQTAINQKPDIILLDILLPGIDGFQVLSQLKSNPDPQINGIPVLLLSNYGQEENIQKGMSLGAVDYLVKANFTTNEIVTKLQAVLDGKKSAE</sequence>
<dbReference type="GO" id="GO:0000156">
    <property type="term" value="F:phosphorelay response regulator activity"/>
    <property type="evidence" value="ECO:0007669"/>
    <property type="project" value="TreeGrafter"/>
</dbReference>
<dbReference type="PROSITE" id="PS50110">
    <property type="entry name" value="RESPONSE_REGULATORY"/>
    <property type="match status" value="1"/>
</dbReference>
<dbReference type="InterPro" id="IPR011006">
    <property type="entry name" value="CheY-like_superfamily"/>
</dbReference>
<dbReference type="CDD" id="cd17574">
    <property type="entry name" value="REC_OmpR"/>
    <property type="match status" value="1"/>
</dbReference>
<dbReference type="GO" id="GO:0006355">
    <property type="term" value="P:regulation of DNA-templated transcription"/>
    <property type="evidence" value="ECO:0007669"/>
    <property type="project" value="TreeGrafter"/>
</dbReference>
<evidence type="ECO:0000313" key="8">
    <source>
        <dbReference type="EMBL" id="OGY84200.1"/>
    </source>
</evidence>
<dbReference type="Pfam" id="PF00072">
    <property type="entry name" value="Response_reg"/>
    <property type="match status" value="1"/>
</dbReference>
<evidence type="ECO:0000313" key="9">
    <source>
        <dbReference type="Proteomes" id="UP000176952"/>
    </source>
</evidence>
<proteinExistence type="predicted"/>
<keyword evidence="1 6" id="KW-0597">Phosphoprotein</keyword>
<dbReference type="AlphaFoldDB" id="A0A1G2B7G6"/>
<dbReference type="GO" id="GO:0000976">
    <property type="term" value="F:transcription cis-regulatory region binding"/>
    <property type="evidence" value="ECO:0007669"/>
    <property type="project" value="TreeGrafter"/>
</dbReference>
<gene>
    <name evidence="8" type="ORF">A3F54_03775</name>
</gene>
<dbReference type="Gene3D" id="3.40.50.2300">
    <property type="match status" value="1"/>
</dbReference>
<keyword evidence="2" id="KW-0902">Two-component regulatory system</keyword>
<dbReference type="STRING" id="1798542.A3F54_03775"/>